<comment type="caution">
    <text evidence="6">The sequence shown here is derived from an EMBL/GenBank/DDBJ whole genome shotgun (WGS) entry which is preliminary data.</text>
</comment>
<organism evidence="6 7">
    <name type="scientific">Caballeronia glathei</name>
    <dbReference type="NCBI Taxonomy" id="60547"/>
    <lineage>
        <taxon>Bacteria</taxon>
        <taxon>Pseudomonadati</taxon>
        <taxon>Pseudomonadota</taxon>
        <taxon>Betaproteobacteria</taxon>
        <taxon>Burkholderiales</taxon>
        <taxon>Burkholderiaceae</taxon>
        <taxon>Caballeronia</taxon>
    </lineage>
</organism>
<dbReference type="STRING" id="60547.GCA_000751215_03758"/>
<dbReference type="InterPro" id="IPR002109">
    <property type="entry name" value="Glutaredoxin"/>
</dbReference>
<evidence type="ECO:0000259" key="5">
    <source>
        <dbReference type="Pfam" id="PF00462"/>
    </source>
</evidence>
<sequence length="89" mass="9541">MSKVTIHTTPACPYCIAAKALLRRKGVAFTEISIEGDKAAAAALAERTGRRTVPQIFIGQTHIGGFDDLHALETAGQLDELLERDAYAS</sequence>
<keyword evidence="4" id="KW-0676">Redox-active center</keyword>
<dbReference type="RefSeq" id="WP_035934195.1">
    <property type="nucleotide sequence ID" value="NZ_CADFFX010000002.1"/>
</dbReference>
<dbReference type="GO" id="GO:0015038">
    <property type="term" value="F:glutathione disulfide oxidoreductase activity"/>
    <property type="evidence" value="ECO:0007669"/>
    <property type="project" value="UniProtKB-UniRule"/>
</dbReference>
<comment type="function">
    <text evidence="4">Has a glutathione-disulfide oxidoreductase activity in the presence of NADPH and glutathione reductase. Reduces low molecular weight disulfides and proteins.</text>
</comment>
<proteinExistence type="inferred from homology"/>
<dbReference type="PANTHER" id="PTHR45694">
    <property type="entry name" value="GLUTAREDOXIN 2"/>
    <property type="match status" value="1"/>
</dbReference>
<evidence type="ECO:0000256" key="3">
    <source>
        <dbReference type="ARBA" id="ARBA00022982"/>
    </source>
</evidence>
<feature type="domain" description="Glutaredoxin" evidence="5">
    <location>
        <begin position="4"/>
        <end position="63"/>
    </location>
</feature>
<protein>
    <recommendedName>
        <fullName evidence="4">Glutaredoxin</fullName>
    </recommendedName>
</protein>
<dbReference type="NCBIfam" id="TIGR02181">
    <property type="entry name" value="GRX_bact"/>
    <property type="match status" value="1"/>
</dbReference>
<keyword evidence="4" id="KW-0963">Cytoplasm</keyword>
<dbReference type="PROSITE" id="PS51354">
    <property type="entry name" value="GLUTAREDOXIN_2"/>
    <property type="match status" value="1"/>
</dbReference>
<reference evidence="6 7" key="1">
    <citation type="submission" date="2014-03" db="EMBL/GenBank/DDBJ databases">
        <title>Draft Genome Sequences of Four Burkholderia Strains.</title>
        <authorList>
            <person name="Liu X.Y."/>
            <person name="Li C.X."/>
            <person name="Xu J.H."/>
        </authorList>
    </citation>
    <scope>NUCLEOTIDE SEQUENCE [LARGE SCALE GENOMIC DNA]</scope>
    <source>
        <strain evidence="6 7">DSM 50014</strain>
    </source>
</reference>
<gene>
    <name evidence="6" type="ORF">BG61_13275</name>
</gene>
<dbReference type="InterPro" id="IPR014025">
    <property type="entry name" value="Glutaredoxin_subgr"/>
</dbReference>
<accession>A0A069PNT8</accession>
<dbReference type="GO" id="GO:0005737">
    <property type="term" value="C:cytoplasm"/>
    <property type="evidence" value="ECO:0007669"/>
    <property type="project" value="TreeGrafter"/>
</dbReference>
<dbReference type="PANTHER" id="PTHR45694:SF18">
    <property type="entry name" value="GLUTAREDOXIN-1-RELATED"/>
    <property type="match status" value="1"/>
</dbReference>
<evidence type="ECO:0000256" key="4">
    <source>
        <dbReference type="RuleBase" id="RU364065"/>
    </source>
</evidence>
<comment type="similarity">
    <text evidence="1 4">Belongs to the glutaredoxin family.</text>
</comment>
<keyword evidence="2 4" id="KW-0813">Transport</keyword>
<dbReference type="Gene3D" id="3.40.30.10">
    <property type="entry name" value="Glutaredoxin"/>
    <property type="match status" value="1"/>
</dbReference>
<dbReference type="Pfam" id="PF00462">
    <property type="entry name" value="Glutaredoxin"/>
    <property type="match status" value="1"/>
</dbReference>
<dbReference type="InterPro" id="IPR011900">
    <property type="entry name" value="GRX_bact"/>
</dbReference>
<evidence type="ECO:0000256" key="1">
    <source>
        <dbReference type="ARBA" id="ARBA00007787"/>
    </source>
</evidence>
<dbReference type="EMBL" id="JFHC01000020">
    <property type="protein sequence ID" value="KDR42102.1"/>
    <property type="molecule type" value="Genomic_DNA"/>
</dbReference>
<evidence type="ECO:0000313" key="7">
    <source>
        <dbReference type="Proteomes" id="UP000027466"/>
    </source>
</evidence>
<dbReference type="Proteomes" id="UP000027466">
    <property type="component" value="Unassembled WGS sequence"/>
</dbReference>
<dbReference type="GO" id="GO:0045454">
    <property type="term" value="P:cell redox homeostasis"/>
    <property type="evidence" value="ECO:0007669"/>
    <property type="project" value="InterPro"/>
</dbReference>
<keyword evidence="3 4" id="KW-0249">Electron transport</keyword>
<name>A0A069PNT8_9BURK</name>
<dbReference type="GO" id="GO:0034599">
    <property type="term" value="P:cellular response to oxidative stress"/>
    <property type="evidence" value="ECO:0007669"/>
    <property type="project" value="TreeGrafter"/>
</dbReference>
<dbReference type="PRINTS" id="PR00160">
    <property type="entry name" value="GLUTAREDOXIN"/>
</dbReference>
<dbReference type="AlphaFoldDB" id="A0A069PNT8"/>
<dbReference type="SUPFAM" id="SSF52833">
    <property type="entry name" value="Thioredoxin-like"/>
    <property type="match status" value="1"/>
</dbReference>
<evidence type="ECO:0000256" key="2">
    <source>
        <dbReference type="ARBA" id="ARBA00022448"/>
    </source>
</evidence>
<evidence type="ECO:0000313" key="6">
    <source>
        <dbReference type="EMBL" id="KDR42102.1"/>
    </source>
</evidence>
<keyword evidence="7" id="KW-1185">Reference proteome</keyword>
<dbReference type="CDD" id="cd03418">
    <property type="entry name" value="GRX_GRXb_1_3_like"/>
    <property type="match status" value="1"/>
</dbReference>
<dbReference type="InterPro" id="IPR036249">
    <property type="entry name" value="Thioredoxin-like_sf"/>
</dbReference>